<evidence type="ECO:0000313" key="3">
    <source>
        <dbReference type="EMBL" id="CAB4157843.1"/>
    </source>
</evidence>
<name>A0A6J5M352_9CAUD</name>
<evidence type="ECO:0000256" key="1">
    <source>
        <dbReference type="SAM" id="MobiDB-lite"/>
    </source>
</evidence>
<organism evidence="2">
    <name type="scientific">uncultured Caudovirales phage</name>
    <dbReference type="NCBI Taxonomy" id="2100421"/>
    <lineage>
        <taxon>Viruses</taxon>
        <taxon>Duplodnaviria</taxon>
        <taxon>Heunggongvirae</taxon>
        <taxon>Uroviricota</taxon>
        <taxon>Caudoviricetes</taxon>
        <taxon>Peduoviridae</taxon>
        <taxon>Maltschvirus</taxon>
        <taxon>Maltschvirus maltsch</taxon>
    </lineage>
</organism>
<reference evidence="2" key="1">
    <citation type="submission" date="2020-04" db="EMBL/GenBank/DDBJ databases">
        <authorList>
            <person name="Chiriac C."/>
            <person name="Salcher M."/>
            <person name="Ghai R."/>
            <person name="Kavagutti S V."/>
        </authorList>
    </citation>
    <scope>NUCLEOTIDE SEQUENCE</scope>
</reference>
<dbReference type="EMBL" id="LR796665">
    <property type="protein sequence ID" value="CAB4157843.1"/>
    <property type="molecule type" value="Genomic_DNA"/>
</dbReference>
<evidence type="ECO:0000313" key="2">
    <source>
        <dbReference type="EMBL" id="CAB4141375.1"/>
    </source>
</evidence>
<proteinExistence type="predicted"/>
<accession>A0A6J5M352</accession>
<feature type="region of interest" description="Disordered" evidence="1">
    <location>
        <begin position="26"/>
        <end position="48"/>
    </location>
</feature>
<dbReference type="EMBL" id="LR796389">
    <property type="protein sequence ID" value="CAB4141375.1"/>
    <property type="molecule type" value="Genomic_DNA"/>
</dbReference>
<protein>
    <submittedName>
        <fullName evidence="2">Uncharacterized protein</fullName>
    </submittedName>
</protein>
<sequence length="79" mass="8926">MRDKKDLTLKSSVPGAEELNYSQKYAKAVRPQKPSDTTERYQKWQPGQVPMGGFRSVFCFDESYNSKQSPTSGGGKKVY</sequence>
<gene>
    <name evidence="2" type="ORF">UFOVP414_28</name>
    <name evidence="3" type="ORF">UFOVP687_28</name>
</gene>